<reference evidence="1 2" key="1">
    <citation type="submission" date="2012-10" db="EMBL/GenBank/DDBJ databases">
        <title>Genome sequencing of Tanticharoenia sakaeratensis NBRC 103193.</title>
        <authorList>
            <person name="Azuma Y."/>
            <person name="Hadano H."/>
            <person name="Hirakawa H."/>
            <person name="Matsushita K."/>
        </authorList>
    </citation>
    <scope>NUCLEOTIDE SEQUENCE [LARGE SCALE GENOMIC DNA]</scope>
    <source>
        <strain evidence="1 2">NBRC 103193</strain>
    </source>
</reference>
<keyword evidence="2" id="KW-1185">Reference proteome</keyword>
<dbReference type="Proteomes" id="UP000032679">
    <property type="component" value="Unassembled WGS sequence"/>
</dbReference>
<evidence type="ECO:0000313" key="2">
    <source>
        <dbReference type="Proteomes" id="UP000032679"/>
    </source>
</evidence>
<evidence type="ECO:0000313" key="1">
    <source>
        <dbReference type="EMBL" id="GAN54280.1"/>
    </source>
</evidence>
<proteinExistence type="predicted"/>
<dbReference type="STRING" id="1231623.Tasa_017_163"/>
<accession>A0A0D6MLK5</accession>
<sequence length="49" mass="5404">MRHDVRNLLAPAMMALDRLSAHADPNVRAEAERGIAAIEAAVRRLKARV</sequence>
<gene>
    <name evidence="1" type="ORF">Tasa_017_163</name>
</gene>
<name>A0A0D6MLK5_9PROT</name>
<protein>
    <submittedName>
        <fullName evidence="1">Uncharacterized protein</fullName>
    </submittedName>
</protein>
<dbReference type="EMBL" id="BALE01000017">
    <property type="protein sequence ID" value="GAN54280.1"/>
    <property type="molecule type" value="Genomic_DNA"/>
</dbReference>
<dbReference type="AlphaFoldDB" id="A0A0D6MLK5"/>
<organism evidence="1 2">
    <name type="scientific">Tanticharoenia sakaeratensis NBRC 103193</name>
    <dbReference type="NCBI Taxonomy" id="1231623"/>
    <lineage>
        <taxon>Bacteria</taxon>
        <taxon>Pseudomonadati</taxon>
        <taxon>Pseudomonadota</taxon>
        <taxon>Alphaproteobacteria</taxon>
        <taxon>Acetobacterales</taxon>
        <taxon>Acetobacteraceae</taxon>
        <taxon>Tanticharoenia</taxon>
    </lineage>
</organism>
<comment type="caution">
    <text evidence="1">The sequence shown here is derived from an EMBL/GenBank/DDBJ whole genome shotgun (WGS) entry which is preliminary data.</text>
</comment>